<evidence type="ECO:0008006" key="3">
    <source>
        <dbReference type="Google" id="ProtNLM"/>
    </source>
</evidence>
<protein>
    <recommendedName>
        <fullName evidence="3">Lipoprotein</fullName>
    </recommendedName>
</protein>
<evidence type="ECO:0000313" key="1">
    <source>
        <dbReference type="EMBL" id="MDB0523062.1"/>
    </source>
</evidence>
<dbReference type="Proteomes" id="UP001143674">
    <property type="component" value="Unassembled WGS sequence"/>
</dbReference>
<reference evidence="1" key="1">
    <citation type="submission" date="2021-09" db="EMBL/GenBank/DDBJ databases">
        <title>Genomic analysis of Ralstonia spp.</title>
        <authorList>
            <person name="Aburjaile F."/>
            <person name="Ariute J.C."/>
            <person name="Pais A.K.L."/>
            <person name="Albuquerque G.M.R."/>
            <person name="Silva A.M.F."/>
            <person name="Brenig B."/>
            <person name="Azevedo V."/>
            <person name="Matiuzzi M."/>
            <person name="Ramos R."/>
            <person name="Goes-Neto A."/>
            <person name="Soares S."/>
            <person name="Iseppon A.M.B."/>
            <person name="Souza E."/>
            <person name="Gama M."/>
        </authorList>
    </citation>
    <scope>NUCLEOTIDE SEQUENCE</scope>
    <source>
        <strain evidence="1">B4</strain>
    </source>
</reference>
<comment type="caution">
    <text evidence="1">The sequence shown here is derived from an EMBL/GenBank/DDBJ whole genome shotgun (WGS) entry which is preliminary data.</text>
</comment>
<dbReference type="PROSITE" id="PS51257">
    <property type="entry name" value="PROKAR_LIPOPROTEIN"/>
    <property type="match status" value="1"/>
</dbReference>
<sequence length="188" mass="20054">MRQASQIFSPCILAVVAATILSGCENLTSPARDTQLNGGGPYWLDYSATRRGTLVVPSDKLIKTCAEPSPDVALSTTSNVDAALKAVATPASSSSVDATAKLDFAATVVELQKRTQMVSFLRESLFRLCEQSLNQQFTSNQVLLQFADIIKAARDLAETDAQIAIDKANKSALALKNAPVQQTIPPAR</sequence>
<organism evidence="1 2">
    <name type="scientific">Ralstonia solanacearum</name>
    <name type="common">Pseudomonas solanacearum</name>
    <dbReference type="NCBI Taxonomy" id="305"/>
    <lineage>
        <taxon>Bacteria</taxon>
        <taxon>Pseudomonadati</taxon>
        <taxon>Pseudomonadota</taxon>
        <taxon>Betaproteobacteria</taxon>
        <taxon>Burkholderiales</taxon>
        <taxon>Burkholderiaceae</taxon>
        <taxon>Ralstonia</taxon>
        <taxon>Ralstonia solanacearum species complex</taxon>
    </lineage>
</organism>
<dbReference type="RefSeq" id="WP_184850591.1">
    <property type="nucleotide sequence ID" value="NZ_JABZEH010000001.1"/>
</dbReference>
<dbReference type="AlphaFoldDB" id="A0AAE3T522"/>
<proteinExistence type="predicted"/>
<name>A0AAE3T522_RALSL</name>
<evidence type="ECO:0000313" key="2">
    <source>
        <dbReference type="Proteomes" id="UP001143674"/>
    </source>
</evidence>
<accession>A0AAE3T522</accession>
<gene>
    <name evidence="1" type="ORF">LBW55_15785</name>
</gene>
<dbReference type="EMBL" id="JAIVEX010000007">
    <property type="protein sequence ID" value="MDB0523062.1"/>
    <property type="molecule type" value="Genomic_DNA"/>
</dbReference>